<dbReference type="Pfam" id="PF01323">
    <property type="entry name" value="DSBA"/>
    <property type="match status" value="1"/>
</dbReference>
<dbReference type="AlphaFoldDB" id="A0A7V5NXL6"/>
<evidence type="ECO:0000259" key="1">
    <source>
        <dbReference type="Pfam" id="PF01323"/>
    </source>
</evidence>
<organism evidence="2">
    <name type="scientific">Hellea balneolensis</name>
    <dbReference type="NCBI Taxonomy" id="287478"/>
    <lineage>
        <taxon>Bacteria</taxon>
        <taxon>Pseudomonadati</taxon>
        <taxon>Pseudomonadota</taxon>
        <taxon>Alphaproteobacteria</taxon>
        <taxon>Maricaulales</taxon>
        <taxon>Robiginitomaculaceae</taxon>
        <taxon>Hellea</taxon>
    </lineage>
</organism>
<dbReference type="EMBL" id="DROP01000283">
    <property type="protein sequence ID" value="HHI89139.1"/>
    <property type="molecule type" value="Genomic_DNA"/>
</dbReference>
<dbReference type="InterPro" id="IPR001853">
    <property type="entry name" value="DSBA-like_thioredoxin_dom"/>
</dbReference>
<feature type="domain" description="DSBA-like thioredoxin" evidence="1">
    <location>
        <begin position="8"/>
        <end position="209"/>
    </location>
</feature>
<dbReference type="SUPFAM" id="SSF52833">
    <property type="entry name" value="Thioredoxin-like"/>
    <property type="match status" value="1"/>
</dbReference>
<dbReference type="GO" id="GO:0016491">
    <property type="term" value="F:oxidoreductase activity"/>
    <property type="evidence" value="ECO:0007669"/>
    <property type="project" value="InterPro"/>
</dbReference>
<dbReference type="PANTHER" id="PTHR13887:SF41">
    <property type="entry name" value="THIOREDOXIN SUPERFAMILY PROTEIN"/>
    <property type="match status" value="1"/>
</dbReference>
<reference evidence="2" key="1">
    <citation type="journal article" date="2020" name="mSystems">
        <title>Genome- and Community-Level Interaction Insights into Carbon Utilization and Element Cycling Functions of Hydrothermarchaeota in Hydrothermal Sediment.</title>
        <authorList>
            <person name="Zhou Z."/>
            <person name="Liu Y."/>
            <person name="Xu W."/>
            <person name="Pan J."/>
            <person name="Luo Z.H."/>
            <person name="Li M."/>
        </authorList>
    </citation>
    <scope>NUCLEOTIDE SEQUENCE [LARGE SCALE GENOMIC DNA]</scope>
    <source>
        <strain evidence="2">HyVt-538</strain>
    </source>
</reference>
<dbReference type="PANTHER" id="PTHR13887">
    <property type="entry name" value="GLUTATHIONE S-TRANSFERASE KAPPA"/>
    <property type="match status" value="1"/>
</dbReference>
<dbReference type="CDD" id="cd03024">
    <property type="entry name" value="DsbA_FrnE"/>
    <property type="match status" value="1"/>
</dbReference>
<protein>
    <submittedName>
        <fullName evidence="2">DsbA family oxidoreductase</fullName>
    </submittedName>
</protein>
<name>A0A7V5NXL6_9PROT</name>
<dbReference type="InterPro" id="IPR036249">
    <property type="entry name" value="Thioredoxin-like_sf"/>
</dbReference>
<evidence type="ECO:0000313" key="2">
    <source>
        <dbReference type="EMBL" id="HHI89139.1"/>
    </source>
</evidence>
<comment type="caution">
    <text evidence="2">The sequence shown here is derived from an EMBL/GenBank/DDBJ whole genome shotgun (WGS) entry which is preliminary data.</text>
</comment>
<dbReference type="Proteomes" id="UP000885806">
    <property type="component" value="Unassembled WGS sequence"/>
</dbReference>
<accession>A0A7V5NXL6</accession>
<gene>
    <name evidence="2" type="ORF">ENK01_04215</name>
</gene>
<proteinExistence type="predicted"/>
<dbReference type="Gene3D" id="3.40.30.10">
    <property type="entry name" value="Glutaredoxin"/>
    <property type="match status" value="1"/>
</dbReference>
<sequence>MSHNSVHIDIVSDIVCPWCWLGKQYLDAAIRDFHDSAVHIRWRPFQLDAGIPETGMDYKAYMHKKFGSGQSDRFKQARLHLEEAGLKAGIHFRFSELTRRPHTRKAHLLLKWAQEKDKERPGIGHACAESLFRAFFDELKDIGETEILVGIADEVGMDGDLVRELLDTGRDVAAIEQEMAYFRRLGVTSVPTFIYNGTFAISGGQPAKVHGQALKKALATPPKDIMNVPGA</sequence>